<dbReference type="GO" id="GO:0010333">
    <property type="term" value="F:terpene synthase activity"/>
    <property type="evidence" value="ECO:0007669"/>
    <property type="project" value="InterPro"/>
</dbReference>
<dbReference type="GO" id="GO:0000287">
    <property type="term" value="F:magnesium ion binding"/>
    <property type="evidence" value="ECO:0007669"/>
    <property type="project" value="InterPro"/>
</dbReference>
<evidence type="ECO:0000259" key="4">
    <source>
        <dbReference type="Pfam" id="PF01397"/>
    </source>
</evidence>
<evidence type="ECO:0000313" key="6">
    <source>
        <dbReference type="EMBL" id="KAK2989571.1"/>
    </source>
</evidence>
<dbReference type="Gene3D" id="1.10.600.10">
    <property type="entry name" value="Farnesyl Diphosphate Synthase"/>
    <property type="match status" value="1"/>
</dbReference>
<dbReference type="SFLD" id="SFLDG01019">
    <property type="entry name" value="Terpene_Cyclase_Like_1_C_Termi"/>
    <property type="match status" value="1"/>
</dbReference>
<organism evidence="6 7">
    <name type="scientific">Escallonia rubra</name>
    <dbReference type="NCBI Taxonomy" id="112253"/>
    <lineage>
        <taxon>Eukaryota</taxon>
        <taxon>Viridiplantae</taxon>
        <taxon>Streptophyta</taxon>
        <taxon>Embryophyta</taxon>
        <taxon>Tracheophyta</taxon>
        <taxon>Spermatophyta</taxon>
        <taxon>Magnoliopsida</taxon>
        <taxon>eudicotyledons</taxon>
        <taxon>Gunneridae</taxon>
        <taxon>Pentapetalae</taxon>
        <taxon>asterids</taxon>
        <taxon>campanulids</taxon>
        <taxon>Escalloniales</taxon>
        <taxon>Escalloniaceae</taxon>
        <taxon>Escallonia</taxon>
    </lineage>
</organism>
<proteinExistence type="predicted"/>
<name>A0AA88RU66_9ASTE</name>
<gene>
    <name evidence="6" type="ORF">RJ640_029524</name>
</gene>
<dbReference type="AlphaFoldDB" id="A0AA88RU66"/>
<accession>A0AA88RU66</accession>
<dbReference type="SUPFAM" id="SSF48239">
    <property type="entry name" value="Terpenoid cyclases/Protein prenyltransferases"/>
    <property type="match status" value="1"/>
</dbReference>
<dbReference type="CDD" id="cd00684">
    <property type="entry name" value="Terpene_cyclase_plant_C1"/>
    <property type="match status" value="1"/>
</dbReference>
<dbReference type="Pfam" id="PF03936">
    <property type="entry name" value="Terpene_synth_C"/>
    <property type="match status" value="1"/>
</dbReference>
<comment type="caution">
    <text evidence="6">The sequence shown here is derived from an EMBL/GenBank/DDBJ whole genome shotgun (WGS) entry which is preliminary data.</text>
</comment>
<sequence length="460" mass="53717">MTEVGSLVGTYALFESRVVRLGESYTRRADTLKRDIRRMLDQVEEPLNKFQLIDTLQRLGISYHFEVEIKRTLERIHSNTNKSDRWNKEADLYAIALEFRLYRQHGFDVPQDVFNSFKDEAGNFKLCICEDTRGMLYLYEASYLSIRGEGLLDEARHFTAKHLTESLKDQKMDQNLATFVSHALELPLHWRMPRLEARWWKGTGLGEKLSFARDMLMENFFWTVGINFEPQLQYTRRMTTRLISLITVIDDIYDVYGTLEELELFTNAVERWDINELDRLPDFMKICFFALYNSSNEMAYDWTDLCRAYLLEATWYHKGYTPAFEEYIENASISVGAPLTLVHAYNSFANPMTKEALDCLDKHSDIIRWSSIIIGDSPKSTQCYMNEISCSEEEARRYIKHLISEAWKKINEGRVSDSPFNGIFIDTAINLARTAQCMYQLGDDRGIDDDVTKERVLSLL</sequence>
<dbReference type="InterPro" id="IPR036965">
    <property type="entry name" value="Terpene_synth_N_sf"/>
</dbReference>
<dbReference type="Gene3D" id="1.50.10.130">
    <property type="entry name" value="Terpene synthase, N-terminal domain"/>
    <property type="match status" value="1"/>
</dbReference>
<dbReference type="SUPFAM" id="SSF48576">
    <property type="entry name" value="Terpenoid synthases"/>
    <property type="match status" value="1"/>
</dbReference>
<dbReference type="FunFam" id="1.50.10.130:FF:000001">
    <property type="entry name" value="Isoprene synthase, chloroplastic"/>
    <property type="match status" value="1"/>
</dbReference>
<evidence type="ECO:0000259" key="5">
    <source>
        <dbReference type="Pfam" id="PF03936"/>
    </source>
</evidence>
<dbReference type="InterPro" id="IPR034741">
    <property type="entry name" value="Terpene_cyclase-like_1_C"/>
</dbReference>
<dbReference type="GO" id="GO:0016102">
    <property type="term" value="P:diterpenoid biosynthetic process"/>
    <property type="evidence" value="ECO:0007669"/>
    <property type="project" value="InterPro"/>
</dbReference>
<reference evidence="6" key="1">
    <citation type="submission" date="2022-12" db="EMBL/GenBank/DDBJ databases">
        <title>Draft genome assemblies for two species of Escallonia (Escalloniales).</title>
        <authorList>
            <person name="Chanderbali A."/>
            <person name="Dervinis C."/>
            <person name="Anghel I."/>
            <person name="Soltis D."/>
            <person name="Soltis P."/>
            <person name="Zapata F."/>
        </authorList>
    </citation>
    <scope>NUCLEOTIDE SEQUENCE</scope>
    <source>
        <strain evidence="6">UCBG92.1500</strain>
        <tissue evidence="6">Leaf</tissue>
    </source>
</reference>
<keyword evidence="7" id="KW-1185">Reference proteome</keyword>
<keyword evidence="2" id="KW-0479">Metal-binding</keyword>
<evidence type="ECO:0000256" key="1">
    <source>
        <dbReference type="ARBA" id="ARBA00001946"/>
    </source>
</evidence>
<dbReference type="InterPro" id="IPR005630">
    <property type="entry name" value="Terpene_synthase_metal-bd"/>
</dbReference>
<feature type="domain" description="Terpene synthase N-terminal" evidence="4">
    <location>
        <begin position="23"/>
        <end position="184"/>
    </location>
</feature>
<dbReference type="InterPro" id="IPR044814">
    <property type="entry name" value="Terpene_cyclase_plant_C1"/>
</dbReference>
<dbReference type="Pfam" id="PF01397">
    <property type="entry name" value="Terpene_synth"/>
    <property type="match status" value="1"/>
</dbReference>
<dbReference type="EMBL" id="JAVXUO010000725">
    <property type="protein sequence ID" value="KAK2989571.1"/>
    <property type="molecule type" value="Genomic_DNA"/>
</dbReference>
<dbReference type="InterPro" id="IPR001906">
    <property type="entry name" value="Terpene_synth_N"/>
</dbReference>
<dbReference type="Proteomes" id="UP001187471">
    <property type="component" value="Unassembled WGS sequence"/>
</dbReference>
<feature type="domain" description="Terpene synthase metal-binding" evidence="5">
    <location>
        <begin position="203"/>
        <end position="409"/>
    </location>
</feature>
<keyword evidence="3" id="KW-0460">Magnesium</keyword>
<evidence type="ECO:0000313" key="7">
    <source>
        <dbReference type="Proteomes" id="UP001187471"/>
    </source>
</evidence>
<evidence type="ECO:0000256" key="2">
    <source>
        <dbReference type="ARBA" id="ARBA00022723"/>
    </source>
</evidence>
<dbReference type="SFLD" id="SFLDS00005">
    <property type="entry name" value="Isoprenoid_Synthase_Type_I"/>
    <property type="match status" value="1"/>
</dbReference>
<comment type="cofactor">
    <cofactor evidence="1">
        <name>Mg(2+)</name>
        <dbReference type="ChEBI" id="CHEBI:18420"/>
    </cofactor>
</comment>
<dbReference type="InterPro" id="IPR008949">
    <property type="entry name" value="Isoprenoid_synthase_dom_sf"/>
</dbReference>
<dbReference type="InterPro" id="IPR050148">
    <property type="entry name" value="Terpene_synthase-like"/>
</dbReference>
<dbReference type="PANTHER" id="PTHR31225">
    <property type="entry name" value="OS04G0344100 PROTEIN-RELATED"/>
    <property type="match status" value="1"/>
</dbReference>
<feature type="non-terminal residue" evidence="6">
    <location>
        <position position="460"/>
    </location>
</feature>
<dbReference type="PANTHER" id="PTHR31225:SF9">
    <property type="entry name" value="TERPENE SYNTHASE 10"/>
    <property type="match status" value="1"/>
</dbReference>
<protein>
    <submittedName>
        <fullName evidence="6">Uncharacterized protein</fullName>
    </submittedName>
</protein>
<dbReference type="InterPro" id="IPR008930">
    <property type="entry name" value="Terpenoid_cyclase/PrenylTrfase"/>
</dbReference>
<evidence type="ECO:0000256" key="3">
    <source>
        <dbReference type="ARBA" id="ARBA00022842"/>
    </source>
</evidence>